<evidence type="ECO:0000256" key="3">
    <source>
        <dbReference type="ARBA" id="ARBA00022525"/>
    </source>
</evidence>
<feature type="signal peptide" evidence="10">
    <location>
        <begin position="1"/>
        <end position="34"/>
    </location>
</feature>
<dbReference type="EMBL" id="JANIIK010000118">
    <property type="protein sequence ID" value="KAJ3585576.1"/>
    <property type="molecule type" value="Genomic_DNA"/>
</dbReference>
<feature type="compositionally biased region" description="Low complexity" evidence="9">
    <location>
        <begin position="292"/>
        <end position="302"/>
    </location>
</feature>
<evidence type="ECO:0000256" key="1">
    <source>
        <dbReference type="ARBA" id="ARBA00004613"/>
    </source>
</evidence>
<sequence>MTATCCTAKRSLVSACVLSCFVFLLCSTFTGVVAERRVASRPLQPSTAKQRSRRTTRTRARVRTATPDTKVHHHYTFTVEYSLDSLPPEQLIRASFLHFRSSFLGASRPPPCQAWVASLGVERHPSPPPLGEAVPLEPHRQWTETDVTAHVSQRILQGANQTTLTLMAQYQCTDPGYVDRAGEPSWWSSWRSQTSEGASVMTRKSRMMMRMRRSGSMAGHHLEAPSLLLYLEERREGQDWMEELLAGEDESAARLWRPLRYASRRRRSAEDPAEKTAAWGLPPDLLKGAIAASSSSAASSSPAPVPNPAANYRRKTGVPRNRCRLHSFRLSFEELGWGHYFIAPPVYNPRYCQGECPRVLHDGYHSPNHAIIQTAMRELGLGEDVPALSCVPYKYMPMSVLVRHKKRVEYRELEDMIAESCTCR</sequence>
<proteinExistence type="inferred from homology"/>
<evidence type="ECO:0000256" key="7">
    <source>
        <dbReference type="ARBA" id="ARBA00023180"/>
    </source>
</evidence>
<evidence type="ECO:0000313" key="12">
    <source>
        <dbReference type="EMBL" id="KAJ3585576.1"/>
    </source>
</evidence>
<feature type="region of interest" description="Disordered" evidence="9">
    <location>
        <begin position="292"/>
        <end position="314"/>
    </location>
</feature>
<dbReference type="Gene3D" id="2.10.90.10">
    <property type="entry name" value="Cystine-knot cytokines"/>
    <property type="match status" value="1"/>
</dbReference>
<dbReference type="Proteomes" id="UP001148018">
    <property type="component" value="Unassembled WGS sequence"/>
</dbReference>
<evidence type="ECO:0000256" key="6">
    <source>
        <dbReference type="ARBA" id="ARBA00023157"/>
    </source>
</evidence>
<evidence type="ECO:0000256" key="4">
    <source>
        <dbReference type="ARBA" id="ARBA00022729"/>
    </source>
</evidence>
<evidence type="ECO:0000256" key="2">
    <source>
        <dbReference type="ARBA" id="ARBA00006656"/>
    </source>
</evidence>
<dbReference type="GO" id="GO:0005125">
    <property type="term" value="F:cytokine activity"/>
    <property type="evidence" value="ECO:0007669"/>
    <property type="project" value="TreeGrafter"/>
</dbReference>
<protein>
    <recommendedName>
        <fullName evidence="11">TGF-beta family profile domain-containing protein</fullName>
    </recommendedName>
</protein>
<name>A0A9Q0DC03_9TELE</name>
<dbReference type="InterPro" id="IPR029034">
    <property type="entry name" value="Cystine-knot_cytokine"/>
</dbReference>
<dbReference type="InterPro" id="IPR001839">
    <property type="entry name" value="TGF-b_C"/>
</dbReference>
<dbReference type="OrthoDB" id="6427922at2759"/>
<dbReference type="PANTHER" id="PTHR11848">
    <property type="entry name" value="TGF-BETA FAMILY"/>
    <property type="match status" value="1"/>
</dbReference>
<comment type="similarity">
    <text evidence="2 8">Belongs to the TGF-beta family.</text>
</comment>
<keyword evidence="13" id="KW-1185">Reference proteome</keyword>
<feature type="compositionally biased region" description="Basic residues" evidence="9">
    <location>
        <begin position="50"/>
        <end position="62"/>
    </location>
</feature>
<dbReference type="Pfam" id="PF00019">
    <property type="entry name" value="TGF_beta"/>
    <property type="match status" value="1"/>
</dbReference>
<evidence type="ECO:0000256" key="10">
    <source>
        <dbReference type="SAM" id="SignalP"/>
    </source>
</evidence>
<dbReference type="GO" id="GO:0008083">
    <property type="term" value="F:growth factor activity"/>
    <property type="evidence" value="ECO:0007669"/>
    <property type="project" value="UniProtKB-KW"/>
</dbReference>
<evidence type="ECO:0000313" key="13">
    <source>
        <dbReference type="Proteomes" id="UP001148018"/>
    </source>
</evidence>
<keyword evidence="7" id="KW-0325">Glycoprotein</keyword>
<evidence type="ECO:0000259" key="11">
    <source>
        <dbReference type="PROSITE" id="PS51362"/>
    </source>
</evidence>
<feature type="chain" id="PRO_5040277563" description="TGF-beta family profile domain-containing protein" evidence="10">
    <location>
        <begin position="35"/>
        <end position="424"/>
    </location>
</feature>
<keyword evidence="3" id="KW-0964">Secreted</keyword>
<dbReference type="PROSITE" id="PS51362">
    <property type="entry name" value="TGF_BETA_2"/>
    <property type="match status" value="1"/>
</dbReference>
<evidence type="ECO:0000256" key="5">
    <source>
        <dbReference type="ARBA" id="ARBA00023030"/>
    </source>
</evidence>
<comment type="caution">
    <text evidence="12">The sequence shown here is derived from an EMBL/GenBank/DDBJ whole genome shotgun (WGS) entry which is preliminary data.</text>
</comment>
<evidence type="ECO:0000256" key="8">
    <source>
        <dbReference type="RuleBase" id="RU000354"/>
    </source>
</evidence>
<dbReference type="PANTHER" id="PTHR11848:SF22">
    <property type="entry name" value="BONE MORPHOGENETIC PROTEIN 15"/>
    <property type="match status" value="1"/>
</dbReference>
<keyword evidence="4 10" id="KW-0732">Signal</keyword>
<keyword evidence="6" id="KW-1015">Disulfide bond</keyword>
<gene>
    <name evidence="12" type="ORF">NHX12_014295</name>
</gene>
<dbReference type="SMART" id="SM00204">
    <property type="entry name" value="TGFB"/>
    <property type="match status" value="1"/>
</dbReference>
<evidence type="ECO:0000256" key="9">
    <source>
        <dbReference type="SAM" id="MobiDB-lite"/>
    </source>
</evidence>
<keyword evidence="5 8" id="KW-0339">Growth factor</keyword>
<feature type="region of interest" description="Disordered" evidence="9">
    <location>
        <begin position="40"/>
        <end position="66"/>
    </location>
</feature>
<dbReference type="AlphaFoldDB" id="A0A9Q0DC03"/>
<dbReference type="FunFam" id="2.10.90.10:FF:000012">
    <property type="entry name" value="Growth/differentiation factor 9 (Predicted)"/>
    <property type="match status" value="1"/>
</dbReference>
<accession>A0A9Q0DC03</accession>
<dbReference type="InterPro" id="IPR015615">
    <property type="entry name" value="TGF-beta-rel"/>
</dbReference>
<organism evidence="12 13">
    <name type="scientific">Muraenolepis orangiensis</name>
    <name type="common">Patagonian moray cod</name>
    <dbReference type="NCBI Taxonomy" id="630683"/>
    <lineage>
        <taxon>Eukaryota</taxon>
        <taxon>Metazoa</taxon>
        <taxon>Chordata</taxon>
        <taxon>Craniata</taxon>
        <taxon>Vertebrata</taxon>
        <taxon>Euteleostomi</taxon>
        <taxon>Actinopterygii</taxon>
        <taxon>Neopterygii</taxon>
        <taxon>Teleostei</taxon>
        <taxon>Neoteleostei</taxon>
        <taxon>Acanthomorphata</taxon>
        <taxon>Zeiogadaria</taxon>
        <taxon>Gadariae</taxon>
        <taxon>Gadiformes</taxon>
        <taxon>Muraenolepidoidei</taxon>
        <taxon>Muraenolepididae</taxon>
        <taxon>Muraenolepis</taxon>
    </lineage>
</organism>
<feature type="domain" description="TGF-beta family profile" evidence="11">
    <location>
        <begin position="313"/>
        <end position="424"/>
    </location>
</feature>
<dbReference type="GO" id="GO:0005615">
    <property type="term" value="C:extracellular space"/>
    <property type="evidence" value="ECO:0007669"/>
    <property type="project" value="TreeGrafter"/>
</dbReference>
<dbReference type="SUPFAM" id="SSF57501">
    <property type="entry name" value="Cystine-knot cytokines"/>
    <property type="match status" value="1"/>
</dbReference>
<reference evidence="12" key="1">
    <citation type="submission" date="2022-07" db="EMBL/GenBank/DDBJ databases">
        <title>Chromosome-level genome of Muraenolepis orangiensis.</title>
        <authorList>
            <person name="Kim J."/>
        </authorList>
    </citation>
    <scope>NUCLEOTIDE SEQUENCE</scope>
    <source>
        <strain evidence="12">KU_S4_2022</strain>
        <tissue evidence="12">Muscle</tissue>
    </source>
</reference>
<comment type="subcellular location">
    <subcellularLocation>
        <location evidence="1">Secreted</location>
    </subcellularLocation>
</comment>